<proteinExistence type="predicted"/>
<dbReference type="InterPro" id="IPR000504">
    <property type="entry name" value="RRM_dom"/>
</dbReference>
<dbReference type="PROSITE" id="PS50102">
    <property type="entry name" value="RRM"/>
    <property type="match status" value="1"/>
</dbReference>
<dbReference type="EMBL" id="ASHM01012918">
    <property type="protein sequence ID" value="PNX94882.1"/>
    <property type="molecule type" value="Genomic_DNA"/>
</dbReference>
<feature type="compositionally biased region" description="Polar residues" evidence="2">
    <location>
        <begin position="533"/>
        <end position="544"/>
    </location>
</feature>
<feature type="region of interest" description="Disordered" evidence="2">
    <location>
        <begin position="653"/>
        <end position="675"/>
    </location>
</feature>
<dbReference type="GO" id="GO:0003723">
    <property type="term" value="F:RNA binding"/>
    <property type="evidence" value="ECO:0007669"/>
    <property type="project" value="UniProtKB-UniRule"/>
</dbReference>
<evidence type="ECO:0000313" key="4">
    <source>
        <dbReference type="EMBL" id="PNX94882.1"/>
    </source>
</evidence>
<name>A0A2K3MVU7_TRIPR</name>
<feature type="domain" description="RRM" evidence="3">
    <location>
        <begin position="44"/>
        <end position="121"/>
    </location>
</feature>
<gene>
    <name evidence="4" type="ORF">L195_g018064</name>
</gene>
<dbReference type="ExpressionAtlas" id="A0A2K3MVU7">
    <property type="expression patterns" value="baseline"/>
</dbReference>
<dbReference type="Gene3D" id="3.30.70.330">
    <property type="match status" value="1"/>
</dbReference>
<organism evidence="4 5">
    <name type="scientific">Trifolium pratense</name>
    <name type="common">Red clover</name>
    <dbReference type="NCBI Taxonomy" id="57577"/>
    <lineage>
        <taxon>Eukaryota</taxon>
        <taxon>Viridiplantae</taxon>
        <taxon>Streptophyta</taxon>
        <taxon>Embryophyta</taxon>
        <taxon>Tracheophyta</taxon>
        <taxon>Spermatophyta</taxon>
        <taxon>Magnoliopsida</taxon>
        <taxon>eudicotyledons</taxon>
        <taxon>Gunneridae</taxon>
        <taxon>Pentapetalae</taxon>
        <taxon>rosids</taxon>
        <taxon>fabids</taxon>
        <taxon>Fabales</taxon>
        <taxon>Fabaceae</taxon>
        <taxon>Papilionoideae</taxon>
        <taxon>50 kb inversion clade</taxon>
        <taxon>NPAAA clade</taxon>
        <taxon>Hologalegina</taxon>
        <taxon>IRL clade</taxon>
        <taxon>Trifolieae</taxon>
        <taxon>Trifolium</taxon>
    </lineage>
</organism>
<evidence type="ECO:0000259" key="3">
    <source>
        <dbReference type="PROSITE" id="PS50102"/>
    </source>
</evidence>
<feature type="compositionally biased region" description="Polar residues" evidence="2">
    <location>
        <begin position="153"/>
        <end position="164"/>
    </location>
</feature>
<reference evidence="4 5" key="2">
    <citation type="journal article" date="2017" name="Front. Plant Sci.">
        <title>Gene Classification and Mining of Molecular Markers Useful in Red Clover (Trifolium pratense) Breeding.</title>
        <authorList>
            <person name="Istvanek J."/>
            <person name="Dluhosova J."/>
            <person name="Dluhos P."/>
            <person name="Patkova L."/>
            <person name="Nedelnik J."/>
            <person name="Repkova J."/>
        </authorList>
    </citation>
    <scope>NUCLEOTIDE SEQUENCE [LARGE SCALE GENOMIC DNA]</scope>
    <source>
        <strain evidence="5">cv. Tatra</strain>
        <tissue evidence="4">Young leaves</tissue>
    </source>
</reference>
<feature type="compositionally biased region" description="Basic residues" evidence="2">
    <location>
        <begin position="12"/>
        <end position="23"/>
    </location>
</feature>
<dbReference type="SMART" id="SM00360">
    <property type="entry name" value="RRM"/>
    <property type="match status" value="1"/>
</dbReference>
<dbReference type="Pfam" id="PF00076">
    <property type="entry name" value="RRM_1"/>
    <property type="match status" value="1"/>
</dbReference>
<feature type="compositionally biased region" description="Basic and acidic residues" evidence="2">
    <location>
        <begin position="122"/>
        <end position="152"/>
    </location>
</feature>
<comment type="caution">
    <text evidence="4">The sequence shown here is derived from an EMBL/GenBank/DDBJ whole genome shotgun (WGS) entry which is preliminary data.</text>
</comment>
<dbReference type="InterPro" id="IPR012677">
    <property type="entry name" value="Nucleotide-bd_a/b_plait_sf"/>
</dbReference>
<keyword evidence="1" id="KW-0694">RNA-binding</keyword>
<feature type="region of interest" description="Disordered" evidence="2">
    <location>
        <begin position="121"/>
        <end position="164"/>
    </location>
</feature>
<feature type="compositionally biased region" description="Basic and acidic residues" evidence="2">
    <location>
        <begin position="653"/>
        <end position="668"/>
    </location>
</feature>
<evidence type="ECO:0000313" key="5">
    <source>
        <dbReference type="Proteomes" id="UP000236291"/>
    </source>
</evidence>
<dbReference type="PANTHER" id="PTHR34427:SF5">
    <property type="entry name" value="DUF4283 DOMAIN-CONTAINING PROTEIN"/>
    <property type="match status" value="1"/>
</dbReference>
<accession>A0A2K3MVU7</accession>
<reference evidence="4 5" key="1">
    <citation type="journal article" date="2014" name="Am. J. Bot.">
        <title>Genome assembly and annotation for red clover (Trifolium pratense; Fabaceae).</title>
        <authorList>
            <person name="Istvanek J."/>
            <person name="Jaros M."/>
            <person name="Krenek A."/>
            <person name="Repkova J."/>
        </authorList>
    </citation>
    <scope>NUCLEOTIDE SEQUENCE [LARGE SCALE GENOMIC DNA]</scope>
    <source>
        <strain evidence="5">cv. Tatra</strain>
        <tissue evidence="4">Young leaves</tissue>
    </source>
</reference>
<protein>
    <recommendedName>
        <fullName evidence="3">RRM domain-containing protein</fullName>
    </recommendedName>
</protein>
<dbReference type="Proteomes" id="UP000236291">
    <property type="component" value="Unassembled WGS sequence"/>
</dbReference>
<evidence type="ECO:0000256" key="1">
    <source>
        <dbReference type="PROSITE-ProRule" id="PRU00176"/>
    </source>
</evidence>
<dbReference type="AlphaFoldDB" id="A0A2K3MVU7"/>
<sequence>MGTESEQNWHHVSGRHQSRKDKSHNRIDIATNRRQQEEFDGPQVTYFFTDFPESFGAKAMSNVFQNYGDIVEVVIPARRDRRGERFGFARFEKVTDIRRFEYELDGIIIGRDKISVNISRFQRPERQHDQSKGDGENKATRTTKKDHNRGSKTDNNLAVQRGGSNSYANAVKKGARTTYHPNHVDQGLRRVSYRVAEDDLQSLKKAFVGTVAQPGMSYNIQEEFHMQGYFGVKVTPLGANLVLMEEQEEGELQALQADAKNWLDQWFSHIKPWEPGSVDNERLLWVRVYGIPAHAWHVDFFELICKAFGTFINADDGTMKKNSMDVARLMLRTKGHKVVDDVFEAIINGEIFSLRIIEDSYGPMRILVPSKTSNDGRDDVVNSSDEEDEPGYVEIERTNDDHYEHDDEEKEFVEETMHPMSLIEISNSNEKSGHQEEGNNTHSIINEHSNHEVSCPRIVKNGASSDGFSSISPTSINRLCHNGERGAISDSEVVKRAGCEKHALCPKKATSQRGQKGDDFSSSLGAFNLGVKPSSQRQNRSTLNGKEGISRASTNTKPASINSSYKGASSQALLPTCSRNPIGRSKKPKLAANSLSSAGAILCCSSLHSSDIRNCNSRIQNNRDKEVTSKVWKGAKDLGVGGGANEEECIHHIHNNEKRDKEGRIQREHQKKVVK</sequence>
<feature type="region of interest" description="Disordered" evidence="2">
    <location>
        <begin position="1"/>
        <end position="26"/>
    </location>
</feature>
<feature type="compositionally biased region" description="Polar residues" evidence="2">
    <location>
        <begin position="551"/>
        <end position="567"/>
    </location>
</feature>
<feature type="region of interest" description="Disordered" evidence="2">
    <location>
        <begin position="507"/>
        <end position="567"/>
    </location>
</feature>
<dbReference type="PANTHER" id="PTHR34427">
    <property type="entry name" value="DUF4283 DOMAIN PROTEIN"/>
    <property type="match status" value="1"/>
</dbReference>
<evidence type="ECO:0000256" key="2">
    <source>
        <dbReference type="SAM" id="MobiDB-lite"/>
    </source>
</evidence>
<dbReference type="InterPro" id="IPR035979">
    <property type="entry name" value="RBD_domain_sf"/>
</dbReference>
<feature type="compositionally biased region" description="Polar residues" evidence="2">
    <location>
        <begin position="509"/>
        <end position="525"/>
    </location>
</feature>
<dbReference type="SUPFAM" id="SSF54928">
    <property type="entry name" value="RNA-binding domain, RBD"/>
    <property type="match status" value="1"/>
</dbReference>